<evidence type="ECO:0000256" key="4">
    <source>
        <dbReference type="RuleBase" id="RU000535"/>
    </source>
</evidence>
<dbReference type="CDD" id="cd00320">
    <property type="entry name" value="cpn10"/>
    <property type="match status" value="1"/>
</dbReference>
<sequence>MLTSYLMHAMQIKPLANHIFIDPIEAESMTKSGIYIPESAESKPTTGTVIAVGEGKMNEKGERIPMSVKVGDTVLYKKYGLSEVEIEGRKYMVGDEDNIFAILG</sequence>
<dbReference type="InterPro" id="IPR020818">
    <property type="entry name" value="Chaperonin_GroES"/>
</dbReference>
<dbReference type="PRINTS" id="PR00297">
    <property type="entry name" value="CHAPERONIN10"/>
</dbReference>
<dbReference type="GO" id="GO:0005737">
    <property type="term" value="C:cytoplasm"/>
    <property type="evidence" value="ECO:0007669"/>
    <property type="project" value="UniProtKB-SubCell"/>
</dbReference>
<proteinExistence type="inferred from homology"/>
<dbReference type="HAMAP" id="MF_00580">
    <property type="entry name" value="CH10"/>
    <property type="match status" value="1"/>
</dbReference>
<accession>A0A0G1WFN5</accession>
<dbReference type="Pfam" id="PF00166">
    <property type="entry name" value="Cpn10"/>
    <property type="match status" value="1"/>
</dbReference>
<dbReference type="GO" id="GO:0046872">
    <property type="term" value="F:metal ion binding"/>
    <property type="evidence" value="ECO:0007669"/>
    <property type="project" value="TreeGrafter"/>
</dbReference>
<name>A0A0G1WFN5_9BACT</name>
<dbReference type="InterPro" id="IPR037124">
    <property type="entry name" value="Chaperonin_GroES_sf"/>
</dbReference>
<gene>
    <name evidence="3" type="primary">groES</name>
    <name evidence="3" type="synonym">groS</name>
    <name evidence="5" type="ORF">UY19_C0019G0025</name>
</gene>
<keyword evidence="2 3" id="KW-0143">Chaperone</keyword>
<dbReference type="SUPFAM" id="SSF50129">
    <property type="entry name" value="GroES-like"/>
    <property type="match status" value="1"/>
</dbReference>
<evidence type="ECO:0000313" key="6">
    <source>
        <dbReference type="Proteomes" id="UP000033882"/>
    </source>
</evidence>
<comment type="function">
    <text evidence="3 4">Together with the chaperonin GroEL, plays an essential role in assisting protein folding. The GroEL-GroES system forms a nano-cage that allows encapsulation of the non-native substrate proteins and provides a physical environment optimized to promote and accelerate protein folding. GroES binds to the apical surface of the GroEL ring, thereby capping the opening of the GroEL channel.</text>
</comment>
<protein>
    <recommendedName>
        <fullName evidence="3">Co-chaperonin GroES</fullName>
    </recommendedName>
    <alternativeName>
        <fullName evidence="3">10 kDa chaperonin</fullName>
    </alternativeName>
    <alternativeName>
        <fullName evidence="3">Chaperonin-10</fullName>
        <shortName evidence="3">Cpn10</shortName>
    </alternativeName>
</protein>
<dbReference type="NCBIfam" id="NF001533">
    <property type="entry name" value="PRK00364.2-4"/>
    <property type="match status" value="1"/>
</dbReference>
<dbReference type="GO" id="GO:0051082">
    <property type="term" value="F:unfolded protein binding"/>
    <property type="evidence" value="ECO:0007669"/>
    <property type="project" value="TreeGrafter"/>
</dbReference>
<evidence type="ECO:0000313" key="5">
    <source>
        <dbReference type="EMBL" id="KKU89108.1"/>
    </source>
</evidence>
<dbReference type="Proteomes" id="UP000033882">
    <property type="component" value="Unassembled WGS sequence"/>
</dbReference>
<dbReference type="GO" id="GO:0044183">
    <property type="term" value="F:protein folding chaperone"/>
    <property type="evidence" value="ECO:0007669"/>
    <property type="project" value="InterPro"/>
</dbReference>
<dbReference type="PANTHER" id="PTHR10772:SF58">
    <property type="entry name" value="CO-CHAPERONIN GROES"/>
    <property type="match status" value="1"/>
</dbReference>
<dbReference type="GO" id="GO:0051087">
    <property type="term" value="F:protein-folding chaperone binding"/>
    <property type="evidence" value="ECO:0007669"/>
    <property type="project" value="TreeGrafter"/>
</dbReference>
<dbReference type="SMART" id="SM00883">
    <property type="entry name" value="Cpn10"/>
    <property type="match status" value="1"/>
</dbReference>
<reference evidence="5 6" key="1">
    <citation type="journal article" date="2015" name="Nature">
        <title>rRNA introns, odd ribosomes, and small enigmatic genomes across a large radiation of phyla.</title>
        <authorList>
            <person name="Brown C.T."/>
            <person name="Hug L.A."/>
            <person name="Thomas B.C."/>
            <person name="Sharon I."/>
            <person name="Castelle C.J."/>
            <person name="Singh A."/>
            <person name="Wilkins M.J."/>
            <person name="Williams K.H."/>
            <person name="Banfield J.F."/>
        </authorList>
    </citation>
    <scope>NUCLEOTIDE SEQUENCE [LARGE SCALE GENOMIC DNA]</scope>
</reference>
<comment type="caution">
    <text evidence="5">The sequence shown here is derived from an EMBL/GenBank/DDBJ whole genome shotgun (WGS) entry which is preliminary data.</text>
</comment>
<evidence type="ECO:0000256" key="3">
    <source>
        <dbReference type="HAMAP-Rule" id="MF_00580"/>
    </source>
</evidence>
<comment type="subcellular location">
    <subcellularLocation>
        <location evidence="3">Cytoplasm</location>
    </subcellularLocation>
</comment>
<dbReference type="InterPro" id="IPR011032">
    <property type="entry name" value="GroES-like_sf"/>
</dbReference>
<dbReference type="FunFam" id="2.30.33.40:FF:000001">
    <property type="entry name" value="10 kDa chaperonin"/>
    <property type="match status" value="1"/>
</dbReference>
<evidence type="ECO:0000256" key="1">
    <source>
        <dbReference type="ARBA" id="ARBA00006975"/>
    </source>
</evidence>
<dbReference type="Gene3D" id="2.30.33.40">
    <property type="entry name" value="GroES chaperonin"/>
    <property type="match status" value="1"/>
</dbReference>
<dbReference type="GO" id="GO:0005524">
    <property type="term" value="F:ATP binding"/>
    <property type="evidence" value="ECO:0007669"/>
    <property type="project" value="InterPro"/>
</dbReference>
<dbReference type="NCBIfam" id="NF001531">
    <property type="entry name" value="PRK00364.2-2"/>
    <property type="match status" value="1"/>
</dbReference>
<comment type="similarity">
    <text evidence="1 3 4">Belongs to the GroES chaperonin family.</text>
</comment>
<dbReference type="EMBL" id="LCPB01000019">
    <property type="protein sequence ID" value="KKU89108.1"/>
    <property type="molecule type" value="Genomic_DNA"/>
</dbReference>
<evidence type="ECO:0000256" key="2">
    <source>
        <dbReference type="ARBA" id="ARBA00023186"/>
    </source>
</evidence>
<comment type="subunit">
    <text evidence="3">Heptamer of 7 subunits arranged in a ring. Interacts with the chaperonin GroEL.</text>
</comment>
<keyword evidence="3" id="KW-0963">Cytoplasm</keyword>
<organism evidence="5 6">
    <name type="scientific">Candidatus Wolfebacteria bacterium GW2011_GWA2_47_9b</name>
    <dbReference type="NCBI Taxonomy" id="1619005"/>
    <lineage>
        <taxon>Bacteria</taxon>
        <taxon>Candidatus Wolfeibacteriota</taxon>
    </lineage>
</organism>
<dbReference type="AlphaFoldDB" id="A0A0G1WFN5"/>
<dbReference type="PANTHER" id="PTHR10772">
    <property type="entry name" value="10 KDA HEAT SHOCK PROTEIN"/>
    <property type="match status" value="1"/>
</dbReference>